<evidence type="ECO:0000313" key="5">
    <source>
        <dbReference type="Proteomes" id="UP000054408"/>
    </source>
</evidence>
<dbReference type="STRING" id="461836.A0A0L0D293"/>
<dbReference type="PANTHER" id="PTHR15711">
    <property type="entry name" value="RAP GTPASE-ACTIVATING PROTEIN"/>
    <property type="match status" value="1"/>
</dbReference>
<feature type="domain" description="Rap-GAP" evidence="3">
    <location>
        <begin position="197"/>
        <end position="419"/>
    </location>
</feature>
<dbReference type="GO" id="GO:0005737">
    <property type="term" value="C:cytoplasm"/>
    <property type="evidence" value="ECO:0007669"/>
    <property type="project" value="TreeGrafter"/>
</dbReference>
<dbReference type="SUPFAM" id="SSF111347">
    <property type="entry name" value="Rap/Ran-GAP"/>
    <property type="match status" value="1"/>
</dbReference>
<dbReference type="InterPro" id="IPR000331">
    <property type="entry name" value="Rap/Ran_GAP_dom"/>
</dbReference>
<dbReference type="SUPFAM" id="SSF63829">
    <property type="entry name" value="Calcium-dependent phosphotriesterase"/>
    <property type="match status" value="1"/>
</dbReference>
<accession>A0A0L0D293</accession>
<feature type="region of interest" description="Disordered" evidence="2">
    <location>
        <begin position="1066"/>
        <end position="1142"/>
    </location>
</feature>
<name>A0A0L0D293_THETB</name>
<feature type="compositionally biased region" description="Low complexity" evidence="2">
    <location>
        <begin position="944"/>
        <end position="956"/>
    </location>
</feature>
<dbReference type="GeneID" id="25562425"/>
<keyword evidence="1" id="KW-0343">GTPase activation</keyword>
<feature type="region of interest" description="Disordered" evidence="2">
    <location>
        <begin position="820"/>
        <end position="862"/>
    </location>
</feature>
<evidence type="ECO:0000313" key="4">
    <source>
        <dbReference type="EMBL" id="KNC46321.1"/>
    </source>
</evidence>
<dbReference type="EMBL" id="GL349442">
    <property type="protein sequence ID" value="KNC46321.1"/>
    <property type="molecule type" value="Genomic_DNA"/>
</dbReference>
<dbReference type="GO" id="GO:0051056">
    <property type="term" value="P:regulation of small GTPase mediated signal transduction"/>
    <property type="evidence" value="ECO:0007669"/>
    <property type="project" value="InterPro"/>
</dbReference>
<protein>
    <recommendedName>
        <fullName evidence="3">Rap-GAP domain-containing protein</fullName>
    </recommendedName>
</protein>
<feature type="compositionally biased region" description="Low complexity" evidence="2">
    <location>
        <begin position="821"/>
        <end position="832"/>
    </location>
</feature>
<dbReference type="eggNOG" id="KOG3686">
    <property type="taxonomic scope" value="Eukaryota"/>
</dbReference>
<dbReference type="RefSeq" id="XP_013760614.1">
    <property type="nucleotide sequence ID" value="XM_013905160.1"/>
</dbReference>
<feature type="compositionally biased region" description="Low complexity" evidence="2">
    <location>
        <begin position="964"/>
        <end position="981"/>
    </location>
</feature>
<dbReference type="AlphaFoldDB" id="A0A0L0D293"/>
<organism evidence="4 5">
    <name type="scientific">Thecamonas trahens ATCC 50062</name>
    <dbReference type="NCBI Taxonomy" id="461836"/>
    <lineage>
        <taxon>Eukaryota</taxon>
        <taxon>Apusozoa</taxon>
        <taxon>Apusomonadida</taxon>
        <taxon>Apusomonadidae</taxon>
        <taxon>Thecamonas</taxon>
    </lineage>
</organism>
<feature type="compositionally biased region" description="Low complexity" evidence="2">
    <location>
        <begin position="1112"/>
        <end position="1142"/>
    </location>
</feature>
<gene>
    <name evidence="4" type="ORF">AMSG_02773</name>
</gene>
<dbReference type="InterPro" id="IPR050989">
    <property type="entry name" value="Rap1_Ran_GAP"/>
</dbReference>
<evidence type="ECO:0000259" key="3">
    <source>
        <dbReference type="PROSITE" id="PS50085"/>
    </source>
</evidence>
<proteinExistence type="predicted"/>
<sequence length="1179" mass="124110">MASAGDATGAPLIVSDTFQVVPPAAGCRCAKLPSGRCSACAVPHAMYLENLPSERGWFAGYLLAGHASSPVDVFYLADSLPDAESAADWHPSTHAAATPYAFMLAFEGDVAGTKGGSPAVVRVVRWAASGCSYFRLALAKRKKKARANLKAILAALDPPLATRASAFHHALLPISNDETGEEDTDLAKLLASAKRDFAAVEVETVPHLLKIGVLLALPGQVDQSEILGNSQATPAFAEFLDCIAERVALAGLERWHGRLDASGLDRTGTHTYVTTWKPHNVEVLLHVGTELPDEPSSTQHIAKKRHIGNDRVILVFVDDESSASSFDPSTVTTAFGAVFIVVQPLPRSPTAPRRYRVWAATKSGIPPFLPLLPPSRVVAAAHLRAVILSLAYNGRAASWTAQRTADTTRFLLTMAFCKLRAISHPAERAALLAPRSAAMSSAYTPAPPSDWPVQRRPVATVALAPPLAVNPAFSIRPLKGRLASSGLKTGLEVTPLCDLVDGYAAVTGLGLVSSVSGEPVFRAELVSHLRTWRSSASATFVLAFLAGKSVAKAELHILWLASGSNPTPVVSSVPETRGAHALALVSNPDRRKDGFVLAIGLPKHQLALFASDPASKSVRRFHVEDVPGAVTSLAFHRTLLFVGLDNGVILRANLATGLEFVPLALSNPPSAAVSFLGVAPTAAVLVAGYDGGMSLGIPLAADPRQRVASLWRNRPSTPEPHYAVFGQSDLVLVAGDLALDVYAALSGAHLASLIEPATDASIPSPTRLAAYRLSSQPAPTATVFAWDAEAKATRIWHVTTVDSGITDERPGRGKITRFAEAEPQFEPQPAAEAESEAEAEAKTEAEAETEVEFEPGSGNHGVLVVDADQPLVMSSNSISPPLSPPLSPSSASLPSPEPRQVLSPSSLPAPALVEQSETRAERRSRSKRAKRGYEVVELLAAPLATSHGDAVAAAADADADETESSSSASMPECGLSSISGLSSGGRGPNSQSPDESDASDIVVDVPLTPPPAELHTLASRYFIPPTTRFEEGSPLHDREMEILKVARQRELADQMRARIMPAAEIASSPLSLRQPDDSPPQAQAAPKLLAREAETAQPTPEGRRRIRRRRALPATASASASASPSKAGSPASPSAPSSPVASVRYDTRGAGIANKYRLDTSRALGILASIRRAVADADL</sequence>
<reference evidence="4 5" key="1">
    <citation type="submission" date="2010-05" db="EMBL/GenBank/DDBJ databases">
        <title>The Genome Sequence of Thecamonas trahens ATCC 50062.</title>
        <authorList>
            <consortium name="The Broad Institute Genome Sequencing Platform"/>
            <person name="Russ C."/>
            <person name="Cuomo C."/>
            <person name="Shea T."/>
            <person name="Young S.K."/>
            <person name="Zeng Q."/>
            <person name="Koehrsen M."/>
            <person name="Haas B."/>
            <person name="Borodovsky M."/>
            <person name="Guigo R."/>
            <person name="Alvarado L."/>
            <person name="Berlin A."/>
            <person name="Bochicchio J."/>
            <person name="Borenstein D."/>
            <person name="Chapman S."/>
            <person name="Chen Z."/>
            <person name="Freedman E."/>
            <person name="Gellesch M."/>
            <person name="Goldberg J."/>
            <person name="Griggs A."/>
            <person name="Gujja S."/>
            <person name="Heilman E."/>
            <person name="Heiman D."/>
            <person name="Hepburn T."/>
            <person name="Howarth C."/>
            <person name="Jen D."/>
            <person name="Larson L."/>
            <person name="Mehta T."/>
            <person name="Park D."/>
            <person name="Pearson M."/>
            <person name="Roberts A."/>
            <person name="Saif S."/>
            <person name="Shenoy N."/>
            <person name="Sisk P."/>
            <person name="Stolte C."/>
            <person name="Sykes S."/>
            <person name="Thomson T."/>
            <person name="Walk T."/>
            <person name="White J."/>
            <person name="Yandava C."/>
            <person name="Burger G."/>
            <person name="Gray M.W."/>
            <person name="Holland P.W.H."/>
            <person name="King N."/>
            <person name="Lang F.B.F."/>
            <person name="Roger A.J."/>
            <person name="Ruiz-Trillo I."/>
            <person name="Lander E."/>
            <person name="Nusbaum C."/>
        </authorList>
    </citation>
    <scope>NUCLEOTIDE SEQUENCE [LARGE SCALE GENOMIC DNA]</scope>
    <source>
        <strain evidence="4 5">ATCC 50062</strain>
    </source>
</reference>
<dbReference type="Proteomes" id="UP000054408">
    <property type="component" value="Unassembled WGS sequence"/>
</dbReference>
<dbReference type="InterPro" id="IPR035974">
    <property type="entry name" value="Rap/Ran-GAP_sf"/>
</dbReference>
<keyword evidence="5" id="KW-1185">Reference proteome</keyword>
<dbReference type="PANTHER" id="PTHR15711:SF22">
    <property type="entry name" value="RAP-GAP DOMAIN-CONTAINING PROTEIN"/>
    <property type="match status" value="1"/>
</dbReference>
<evidence type="ECO:0000256" key="2">
    <source>
        <dbReference type="SAM" id="MobiDB-lite"/>
    </source>
</evidence>
<dbReference type="Gene3D" id="3.40.50.11210">
    <property type="entry name" value="Rap/Ran-GAP"/>
    <property type="match status" value="1"/>
</dbReference>
<evidence type="ECO:0000256" key="1">
    <source>
        <dbReference type="ARBA" id="ARBA00022468"/>
    </source>
</evidence>
<feature type="region of interest" description="Disordered" evidence="2">
    <location>
        <begin position="874"/>
        <end position="931"/>
    </location>
</feature>
<dbReference type="Pfam" id="PF02145">
    <property type="entry name" value="Rap_GAP"/>
    <property type="match status" value="1"/>
</dbReference>
<dbReference type="GO" id="GO:0005096">
    <property type="term" value="F:GTPase activator activity"/>
    <property type="evidence" value="ECO:0007669"/>
    <property type="project" value="UniProtKB-KW"/>
</dbReference>
<feature type="region of interest" description="Disordered" evidence="2">
    <location>
        <begin position="944"/>
        <end position="1010"/>
    </location>
</feature>
<dbReference type="OrthoDB" id="2499658at2759"/>
<dbReference type="PROSITE" id="PS50085">
    <property type="entry name" value="RAPGAP"/>
    <property type="match status" value="1"/>
</dbReference>